<name>A0A9Y2I8U1_9PSEU</name>
<keyword evidence="3" id="KW-1185">Reference proteome</keyword>
<protein>
    <recommendedName>
        <fullName evidence="4">STAS domain-containing protein</fullName>
    </recommendedName>
</protein>
<dbReference type="RefSeq" id="WP_285966206.1">
    <property type="nucleotide sequence ID" value="NZ_CP127294.1"/>
</dbReference>
<evidence type="ECO:0000313" key="2">
    <source>
        <dbReference type="EMBL" id="WIX75434.1"/>
    </source>
</evidence>
<evidence type="ECO:0008006" key="4">
    <source>
        <dbReference type="Google" id="ProtNLM"/>
    </source>
</evidence>
<proteinExistence type="predicted"/>
<evidence type="ECO:0000256" key="1">
    <source>
        <dbReference type="SAM" id="MobiDB-lite"/>
    </source>
</evidence>
<accession>A0A9Y2I8U1</accession>
<organism evidence="2 3">
    <name type="scientific">Amycolatopsis carbonis</name>
    <dbReference type="NCBI Taxonomy" id="715471"/>
    <lineage>
        <taxon>Bacteria</taxon>
        <taxon>Bacillati</taxon>
        <taxon>Actinomycetota</taxon>
        <taxon>Actinomycetes</taxon>
        <taxon>Pseudonocardiales</taxon>
        <taxon>Pseudonocardiaceae</taxon>
        <taxon>Amycolatopsis</taxon>
    </lineage>
</organism>
<dbReference type="Proteomes" id="UP001236014">
    <property type="component" value="Chromosome"/>
</dbReference>
<feature type="region of interest" description="Disordered" evidence="1">
    <location>
        <begin position="103"/>
        <end position="130"/>
    </location>
</feature>
<dbReference type="KEGG" id="acab:QRX50_28410"/>
<sequence>MSVENQPKPDVPQVPVLPGISRVRTLVSAGLVTVEVSGALSPAGDAVLAAHLAEAVTLRAAAVVVDLTACTALGPESVAALAGERFRVRAGNPGVTTILDRAGVAHEAPDDSVESPPPGPATVIRSGATR</sequence>
<reference evidence="2 3" key="1">
    <citation type="submission" date="2023-06" db="EMBL/GenBank/DDBJ databases">
        <authorList>
            <person name="Oyuntsetseg B."/>
            <person name="Kim S.B."/>
        </authorList>
    </citation>
    <scope>NUCLEOTIDE SEQUENCE [LARGE SCALE GENOMIC DNA]</scope>
    <source>
        <strain evidence="2 3">2-15</strain>
    </source>
</reference>
<evidence type="ECO:0000313" key="3">
    <source>
        <dbReference type="Proteomes" id="UP001236014"/>
    </source>
</evidence>
<dbReference type="EMBL" id="CP127294">
    <property type="protein sequence ID" value="WIX75434.1"/>
    <property type="molecule type" value="Genomic_DNA"/>
</dbReference>
<gene>
    <name evidence="2" type="ORF">QRX50_28410</name>
</gene>
<dbReference type="AlphaFoldDB" id="A0A9Y2I8U1"/>